<dbReference type="InterPro" id="IPR032710">
    <property type="entry name" value="NTF2-like_dom_sf"/>
</dbReference>
<dbReference type="Pfam" id="PF14534">
    <property type="entry name" value="DUF4440"/>
    <property type="match status" value="1"/>
</dbReference>
<protein>
    <submittedName>
        <fullName evidence="3">Uncharacterized protein (TIGR02246 family)</fullName>
    </submittedName>
</protein>
<dbReference type="Proteomes" id="UP001262410">
    <property type="component" value="Unassembled WGS sequence"/>
</dbReference>
<organism evidence="3 4">
    <name type="scientific">Inquilinus ginsengisoli</name>
    <dbReference type="NCBI Taxonomy" id="363840"/>
    <lineage>
        <taxon>Bacteria</taxon>
        <taxon>Pseudomonadati</taxon>
        <taxon>Pseudomonadota</taxon>
        <taxon>Alphaproteobacteria</taxon>
        <taxon>Rhodospirillales</taxon>
        <taxon>Rhodospirillaceae</taxon>
        <taxon>Inquilinus</taxon>
    </lineage>
</organism>
<dbReference type="RefSeq" id="WP_309799307.1">
    <property type="nucleotide sequence ID" value="NZ_JAVDPW010000010.1"/>
</dbReference>
<gene>
    <name evidence="3" type="ORF">E9232_005391</name>
</gene>
<feature type="chain" id="PRO_5046982577" evidence="1">
    <location>
        <begin position="28"/>
        <end position="160"/>
    </location>
</feature>
<dbReference type="Gene3D" id="3.10.450.50">
    <property type="match status" value="1"/>
</dbReference>
<dbReference type="SUPFAM" id="SSF54427">
    <property type="entry name" value="NTF2-like"/>
    <property type="match status" value="1"/>
</dbReference>
<proteinExistence type="predicted"/>
<feature type="domain" description="DUF4440" evidence="2">
    <location>
        <begin position="41"/>
        <end position="154"/>
    </location>
</feature>
<dbReference type="EMBL" id="JAVDPW010000010">
    <property type="protein sequence ID" value="MDR6292846.1"/>
    <property type="molecule type" value="Genomic_DNA"/>
</dbReference>
<name>A0ABU1JW42_9PROT</name>
<evidence type="ECO:0000313" key="4">
    <source>
        <dbReference type="Proteomes" id="UP001262410"/>
    </source>
</evidence>
<keyword evidence="4" id="KW-1185">Reference proteome</keyword>
<dbReference type="InterPro" id="IPR011944">
    <property type="entry name" value="Steroid_delta5-4_isomerase"/>
</dbReference>
<dbReference type="NCBIfam" id="TIGR02246">
    <property type="entry name" value="SgcJ/EcaC family oxidoreductase"/>
    <property type="match status" value="1"/>
</dbReference>
<evidence type="ECO:0000313" key="3">
    <source>
        <dbReference type="EMBL" id="MDR6292846.1"/>
    </source>
</evidence>
<evidence type="ECO:0000256" key="1">
    <source>
        <dbReference type="SAM" id="SignalP"/>
    </source>
</evidence>
<evidence type="ECO:0000259" key="2">
    <source>
        <dbReference type="Pfam" id="PF14534"/>
    </source>
</evidence>
<feature type="signal peptide" evidence="1">
    <location>
        <begin position="1"/>
        <end position="27"/>
    </location>
</feature>
<dbReference type="InterPro" id="IPR027843">
    <property type="entry name" value="DUF4440"/>
</dbReference>
<accession>A0ABU1JW42</accession>
<dbReference type="CDD" id="cd00531">
    <property type="entry name" value="NTF2_like"/>
    <property type="match status" value="1"/>
</dbReference>
<keyword evidence="1" id="KW-0732">Signal</keyword>
<sequence>MKTILPSKTLAVATLALCAALSPGARAGTPEEDLAAARPVIDAANADWIPALEAQDARRAVAPFADDAMFILGDGKTIAGRAAIEAFIAERFAPGSKVTGGTIQQDGIQSIRDGLIYEWGHGGTTRVDAKGETHSSSGPYLTVWRRNPSGQWQIVRNLTF</sequence>
<comment type="caution">
    <text evidence="3">The sequence shown here is derived from an EMBL/GenBank/DDBJ whole genome shotgun (WGS) entry which is preliminary data.</text>
</comment>
<reference evidence="3 4" key="1">
    <citation type="submission" date="2023-07" db="EMBL/GenBank/DDBJ databases">
        <title>Sorghum-associated microbial communities from plants grown in Nebraska, USA.</title>
        <authorList>
            <person name="Schachtman D."/>
        </authorList>
    </citation>
    <scope>NUCLEOTIDE SEQUENCE [LARGE SCALE GENOMIC DNA]</scope>
    <source>
        <strain evidence="3 4">584</strain>
    </source>
</reference>